<dbReference type="SUPFAM" id="SSF51161">
    <property type="entry name" value="Trimeric LpxA-like enzymes"/>
    <property type="match status" value="1"/>
</dbReference>
<proteinExistence type="inferred from homology"/>
<evidence type="ECO:0000313" key="6">
    <source>
        <dbReference type="Proteomes" id="UP000216446"/>
    </source>
</evidence>
<dbReference type="OrthoDB" id="9784739at2"/>
<dbReference type="PANTHER" id="PTHR43300:SF4">
    <property type="entry name" value="ACYL-[ACYL-CARRIER-PROTEIN]--UDP-N-ACETYLGLUCOSAMINE O-ACYLTRANSFERASE"/>
    <property type="match status" value="1"/>
</dbReference>
<name>A0A259U3Y8_9BACT</name>
<keyword evidence="6" id="KW-1185">Reference proteome</keyword>
<dbReference type="EMBL" id="MQWB01000001">
    <property type="protein sequence ID" value="OZC04554.1"/>
    <property type="molecule type" value="Genomic_DNA"/>
</dbReference>
<dbReference type="AlphaFoldDB" id="A0A259U3Y8"/>
<evidence type="ECO:0000256" key="4">
    <source>
        <dbReference type="ARBA" id="ARBA00023315"/>
    </source>
</evidence>
<dbReference type="PROSITE" id="PS00101">
    <property type="entry name" value="HEXAPEP_TRANSFERASES"/>
    <property type="match status" value="1"/>
</dbReference>
<sequence>MLAPDVAVGHFSVVARGARIGAGCTIGHHVVIHEDVEIGEGVRVDDHAVLGKRPMRAARSATTSGAPDLAPLAIGADSIIGTGAVLYRGCEIGKRVLVADYATVRERVVVGAETIVGRGVAIENDSTVGARCKLETNAYITAFTTVEDDVFVAPGVLTSNDAFMGRTEERKERFGGPTVRQSARLGVGAVLLPGVEVAPEAVVGAGAVLTRGASGGRVHVGVPARETRDVAPEQLRENGG</sequence>
<evidence type="ECO:0000256" key="3">
    <source>
        <dbReference type="ARBA" id="ARBA00022737"/>
    </source>
</evidence>
<dbReference type="GO" id="GO:0016746">
    <property type="term" value="F:acyltransferase activity"/>
    <property type="evidence" value="ECO:0007669"/>
    <property type="project" value="UniProtKB-KW"/>
</dbReference>
<protein>
    <recommendedName>
        <fullName evidence="7">UDP-3-O-(3-hydroxymyristoyl)glucosamine N-acyltransferase</fullName>
    </recommendedName>
</protein>
<dbReference type="Gene3D" id="2.160.10.10">
    <property type="entry name" value="Hexapeptide repeat proteins"/>
    <property type="match status" value="2"/>
</dbReference>
<evidence type="ECO:0000256" key="1">
    <source>
        <dbReference type="ARBA" id="ARBA00007274"/>
    </source>
</evidence>
<dbReference type="InParanoid" id="A0A259U3Y8"/>
<dbReference type="Proteomes" id="UP000216446">
    <property type="component" value="Unassembled WGS sequence"/>
</dbReference>
<dbReference type="InterPro" id="IPR001451">
    <property type="entry name" value="Hexapep"/>
</dbReference>
<evidence type="ECO:0000313" key="5">
    <source>
        <dbReference type="EMBL" id="OZC04554.1"/>
    </source>
</evidence>
<evidence type="ECO:0000256" key="2">
    <source>
        <dbReference type="ARBA" id="ARBA00022679"/>
    </source>
</evidence>
<accession>A0A259U3Y8</accession>
<dbReference type="PANTHER" id="PTHR43300">
    <property type="entry name" value="ACETYLTRANSFERASE"/>
    <property type="match status" value="1"/>
</dbReference>
<organism evidence="5 6">
    <name type="scientific">Rubricoccus marinus</name>
    <dbReference type="NCBI Taxonomy" id="716817"/>
    <lineage>
        <taxon>Bacteria</taxon>
        <taxon>Pseudomonadati</taxon>
        <taxon>Rhodothermota</taxon>
        <taxon>Rhodothermia</taxon>
        <taxon>Rhodothermales</taxon>
        <taxon>Rubricoccaceae</taxon>
        <taxon>Rubricoccus</taxon>
    </lineage>
</organism>
<comment type="caution">
    <text evidence="5">The sequence shown here is derived from an EMBL/GenBank/DDBJ whole genome shotgun (WGS) entry which is preliminary data.</text>
</comment>
<dbReference type="InterPro" id="IPR050179">
    <property type="entry name" value="Trans_hexapeptide_repeat"/>
</dbReference>
<dbReference type="InterPro" id="IPR018357">
    <property type="entry name" value="Hexapep_transf_CS"/>
</dbReference>
<comment type="similarity">
    <text evidence="1">Belongs to the transferase hexapeptide repeat family.</text>
</comment>
<dbReference type="Pfam" id="PF14602">
    <property type="entry name" value="Hexapep_2"/>
    <property type="match status" value="2"/>
</dbReference>
<keyword evidence="3" id="KW-0677">Repeat</keyword>
<dbReference type="CDD" id="cd03358">
    <property type="entry name" value="LbH_WxcM_N_like"/>
    <property type="match status" value="1"/>
</dbReference>
<keyword evidence="2" id="KW-0808">Transferase</keyword>
<dbReference type="InterPro" id="IPR011004">
    <property type="entry name" value="Trimer_LpxA-like_sf"/>
</dbReference>
<gene>
    <name evidence="5" type="ORF">BSZ36_02545</name>
</gene>
<keyword evidence="4" id="KW-0012">Acyltransferase</keyword>
<dbReference type="Pfam" id="PF00132">
    <property type="entry name" value="Hexapep"/>
    <property type="match status" value="1"/>
</dbReference>
<reference evidence="5 6" key="1">
    <citation type="submission" date="2016-11" db="EMBL/GenBank/DDBJ databases">
        <title>Study of marine rhodopsin-containing bacteria.</title>
        <authorList>
            <person name="Yoshizawa S."/>
            <person name="Kumagai Y."/>
            <person name="Kogure K."/>
        </authorList>
    </citation>
    <scope>NUCLEOTIDE SEQUENCE [LARGE SCALE GENOMIC DNA]</scope>
    <source>
        <strain evidence="5 6">SG-29</strain>
    </source>
</reference>
<evidence type="ECO:0008006" key="7">
    <source>
        <dbReference type="Google" id="ProtNLM"/>
    </source>
</evidence>